<keyword evidence="10" id="KW-1185">Reference proteome</keyword>
<dbReference type="InterPro" id="IPR002809">
    <property type="entry name" value="EMC3/TMCO1"/>
</dbReference>
<feature type="transmembrane region" description="Helical" evidence="8">
    <location>
        <begin position="13"/>
        <end position="37"/>
    </location>
</feature>
<comment type="similarity">
    <text evidence="2 7">Belongs to the EMC3 family.</text>
</comment>
<dbReference type="SMART" id="SM01415">
    <property type="entry name" value="DUF106"/>
    <property type="match status" value="1"/>
</dbReference>
<evidence type="ECO:0000256" key="2">
    <source>
        <dbReference type="ARBA" id="ARBA00005376"/>
    </source>
</evidence>
<dbReference type="PIRSF" id="PIRSF010045">
    <property type="entry name" value="DUF850_TM_euk"/>
    <property type="match status" value="1"/>
</dbReference>
<dbReference type="PANTHER" id="PTHR13116:SF5">
    <property type="entry name" value="ER MEMBRANE PROTEIN COMPLEX SUBUNIT 3"/>
    <property type="match status" value="1"/>
</dbReference>
<keyword evidence="4 8" id="KW-0812">Transmembrane</keyword>
<dbReference type="EMBL" id="SWFT01000059">
    <property type="protein sequence ID" value="KAA8904358.1"/>
    <property type="molecule type" value="Genomic_DNA"/>
</dbReference>
<feature type="transmembrane region" description="Helical" evidence="8">
    <location>
        <begin position="128"/>
        <end position="148"/>
    </location>
</feature>
<name>A0A642US47_DIURU</name>
<dbReference type="PANTHER" id="PTHR13116">
    <property type="entry name" value="ER MEMBRANE PROTEIN COMPLEX SUBUNIT 3"/>
    <property type="match status" value="1"/>
</dbReference>
<evidence type="ECO:0000313" key="9">
    <source>
        <dbReference type="EMBL" id="KAA8904358.1"/>
    </source>
</evidence>
<gene>
    <name evidence="9" type="ORF">DIURU_001939</name>
</gene>
<protein>
    <recommendedName>
        <fullName evidence="3 7">ER membrane protein complex subunit 3</fullName>
    </recommendedName>
</protein>
<evidence type="ECO:0000313" key="10">
    <source>
        <dbReference type="Proteomes" id="UP000449547"/>
    </source>
</evidence>
<comment type="subcellular location">
    <subcellularLocation>
        <location evidence="1">Membrane</location>
        <topology evidence="1">Multi-pass membrane protein</topology>
    </subcellularLocation>
</comment>
<dbReference type="InterPro" id="IPR008568">
    <property type="entry name" value="EMC3"/>
</dbReference>
<sequence length="259" mass="29080">MHPDLILDPQLKYWVLIPISVVMAAVGLLRGHVTYLISPTPKQQDSKEVRQGQFLKRAQAFRMNNSVLSRSEFSTRQQYYADKLTSPEYLAKVSGVDDDPMSQLTDPANNEAITNMLKGNLMNYIPQTLIMAWVNFFFAGFVVMKLPFPLTEGFKGMLQQGINTPNLDVRYVSAISWYFVNLFGLRPIYALLTGDSTQASQLVGQMTQQTPMPNLGGPGSNVQRVFNGEAESIQILSHKFVLDDVVERLVDELADRSNL</sequence>
<dbReference type="GeneID" id="54780590"/>
<dbReference type="OMA" id="KDMDPRW"/>
<dbReference type="GO" id="GO:0072546">
    <property type="term" value="C:EMC complex"/>
    <property type="evidence" value="ECO:0007669"/>
    <property type="project" value="TreeGrafter"/>
</dbReference>
<accession>A0A642US47</accession>
<evidence type="ECO:0000256" key="7">
    <source>
        <dbReference type="PIRNR" id="PIRNR010045"/>
    </source>
</evidence>
<comment type="function">
    <text evidence="7">The EMC seems to be required for efficient folding of proteins in the endoplasmic reticulum (ER).</text>
</comment>
<reference evidence="9 10" key="1">
    <citation type="submission" date="2019-07" db="EMBL/GenBank/DDBJ databases">
        <title>Genome assembly of two rare yeast pathogens: Diutina rugosa and Trichomonascus ciferrii.</title>
        <authorList>
            <person name="Mixao V."/>
            <person name="Saus E."/>
            <person name="Hansen A."/>
            <person name="Lass-Flor C."/>
            <person name="Gabaldon T."/>
        </authorList>
    </citation>
    <scope>NUCLEOTIDE SEQUENCE [LARGE SCALE GENOMIC DNA]</scope>
    <source>
        <strain evidence="9 10">CBS 613</strain>
    </source>
</reference>
<dbReference type="Proteomes" id="UP000449547">
    <property type="component" value="Unassembled WGS sequence"/>
</dbReference>
<evidence type="ECO:0000256" key="4">
    <source>
        <dbReference type="ARBA" id="ARBA00022692"/>
    </source>
</evidence>
<evidence type="ECO:0000256" key="5">
    <source>
        <dbReference type="ARBA" id="ARBA00022989"/>
    </source>
</evidence>
<evidence type="ECO:0000256" key="1">
    <source>
        <dbReference type="ARBA" id="ARBA00004141"/>
    </source>
</evidence>
<comment type="caution">
    <text evidence="9">The sequence shown here is derived from an EMBL/GenBank/DDBJ whole genome shotgun (WGS) entry which is preliminary data.</text>
</comment>
<evidence type="ECO:0000256" key="3">
    <source>
        <dbReference type="ARBA" id="ARBA00020822"/>
    </source>
</evidence>
<evidence type="ECO:0000256" key="6">
    <source>
        <dbReference type="ARBA" id="ARBA00023136"/>
    </source>
</evidence>
<dbReference type="OrthoDB" id="6745403at2759"/>
<evidence type="ECO:0000256" key="8">
    <source>
        <dbReference type="SAM" id="Phobius"/>
    </source>
</evidence>
<keyword evidence="6 8" id="KW-0472">Membrane</keyword>
<dbReference type="Pfam" id="PF01956">
    <property type="entry name" value="EMC3_TMCO1"/>
    <property type="match status" value="1"/>
</dbReference>
<dbReference type="AlphaFoldDB" id="A0A642US47"/>
<keyword evidence="5 8" id="KW-1133">Transmembrane helix</keyword>
<organism evidence="9 10">
    <name type="scientific">Diutina rugosa</name>
    <name type="common">Yeast</name>
    <name type="synonym">Candida rugosa</name>
    <dbReference type="NCBI Taxonomy" id="5481"/>
    <lineage>
        <taxon>Eukaryota</taxon>
        <taxon>Fungi</taxon>
        <taxon>Dikarya</taxon>
        <taxon>Ascomycota</taxon>
        <taxon>Saccharomycotina</taxon>
        <taxon>Pichiomycetes</taxon>
        <taxon>Debaryomycetaceae</taxon>
        <taxon>Diutina</taxon>
    </lineage>
</organism>
<dbReference type="RefSeq" id="XP_034013264.1">
    <property type="nucleotide sequence ID" value="XM_034154535.1"/>
</dbReference>
<dbReference type="VEuPathDB" id="FungiDB:DIURU_001939"/>
<dbReference type="GO" id="GO:0034975">
    <property type="term" value="P:protein folding in endoplasmic reticulum"/>
    <property type="evidence" value="ECO:0007669"/>
    <property type="project" value="TreeGrafter"/>
</dbReference>
<proteinExistence type="inferred from homology"/>